<dbReference type="Gene3D" id="1.10.3820.10">
    <property type="entry name" value="Di-heme elbow motif domain"/>
    <property type="match status" value="1"/>
</dbReference>
<name>A0A0F9BCI7_9ZZZZ</name>
<dbReference type="InterPro" id="IPR051829">
    <property type="entry name" value="Multiheme_Cytochr_ET"/>
</dbReference>
<evidence type="ECO:0000256" key="1">
    <source>
        <dbReference type="ARBA" id="ARBA00022448"/>
    </source>
</evidence>
<keyword evidence="4" id="KW-0732">Signal</keyword>
<dbReference type="Gene3D" id="3.90.10.10">
    <property type="entry name" value="Cytochrome C3"/>
    <property type="match status" value="1"/>
</dbReference>
<dbReference type="InterPro" id="IPR036280">
    <property type="entry name" value="Multihaem_cyt_sf"/>
</dbReference>
<dbReference type="PANTHER" id="PTHR35038">
    <property type="entry name" value="DISSIMILATORY SULFITE REDUCTASE SIRA"/>
    <property type="match status" value="1"/>
</dbReference>
<keyword evidence="3" id="KW-0479">Metal-binding</keyword>
<keyword evidence="2" id="KW-0349">Heme</keyword>
<feature type="non-terminal residue" evidence="8">
    <location>
        <position position="294"/>
    </location>
</feature>
<evidence type="ECO:0000256" key="5">
    <source>
        <dbReference type="ARBA" id="ARBA00022982"/>
    </source>
</evidence>
<feature type="domain" description="Cytochrome c-552/4" evidence="7">
    <location>
        <begin position="51"/>
        <end position="119"/>
    </location>
</feature>
<dbReference type="InterPro" id="IPR023155">
    <property type="entry name" value="Cyt_c-552/4"/>
</dbReference>
<proteinExistence type="predicted"/>
<protein>
    <recommendedName>
        <fullName evidence="7">Cytochrome c-552/4 domain-containing protein</fullName>
    </recommendedName>
</protein>
<gene>
    <name evidence="8" type="ORF">LCGC14_2465630</name>
</gene>
<dbReference type="AlphaFoldDB" id="A0A0F9BCI7"/>
<evidence type="ECO:0000256" key="6">
    <source>
        <dbReference type="ARBA" id="ARBA00023004"/>
    </source>
</evidence>
<dbReference type="InterPro" id="IPR038266">
    <property type="entry name" value="NapC/NirT_cytc_sf"/>
</dbReference>
<keyword evidence="5" id="KW-0249">Electron transport</keyword>
<evidence type="ECO:0000259" key="7">
    <source>
        <dbReference type="Pfam" id="PF13435"/>
    </source>
</evidence>
<dbReference type="GO" id="GO:0046872">
    <property type="term" value="F:metal ion binding"/>
    <property type="evidence" value="ECO:0007669"/>
    <property type="project" value="UniProtKB-KW"/>
</dbReference>
<comment type="caution">
    <text evidence="8">The sequence shown here is derived from an EMBL/GenBank/DDBJ whole genome shotgun (WGS) entry which is preliminary data.</text>
</comment>
<sequence>MNRRILIIIGIVTVFLVLITTLVSSSSLYQDMLSAKKPRYEVGQHLGPKLCGSCHKEIYKTWLRNSAHAVATTNKSFLAFKKKFTGNFLLNAMMGEEMCYACHGSKDVNRGVDCETCHGSLIKGASLEETHEKKFKPRRQKELKEPDYCPTCHSMKTISGDFIFSLYDEWQKSKAAKDGITCQGCHMKPRKGDIPYHGFDSISRRNAEIYHDKITIDDVKLDFPELSLTLENQVRAHAVPASGPSRVLALEITLRDKNGVKKHEIVETFLKKFDLMPVVGLFPNKLTENSQLQG</sequence>
<dbReference type="EMBL" id="LAZR01038494">
    <property type="protein sequence ID" value="KKL19420.1"/>
    <property type="molecule type" value="Genomic_DNA"/>
</dbReference>
<evidence type="ECO:0000256" key="4">
    <source>
        <dbReference type="ARBA" id="ARBA00022729"/>
    </source>
</evidence>
<evidence type="ECO:0000256" key="3">
    <source>
        <dbReference type="ARBA" id="ARBA00022723"/>
    </source>
</evidence>
<keyword evidence="6" id="KW-0408">Iron</keyword>
<dbReference type="SUPFAM" id="SSF48695">
    <property type="entry name" value="Multiheme cytochromes"/>
    <property type="match status" value="1"/>
</dbReference>
<reference evidence="8" key="1">
    <citation type="journal article" date="2015" name="Nature">
        <title>Complex archaea that bridge the gap between prokaryotes and eukaryotes.</title>
        <authorList>
            <person name="Spang A."/>
            <person name="Saw J.H."/>
            <person name="Jorgensen S.L."/>
            <person name="Zaremba-Niedzwiedzka K."/>
            <person name="Martijn J."/>
            <person name="Lind A.E."/>
            <person name="van Eijk R."/>
            <person name="Schleper C."/>
            <person name="Guy L."/>
            <person name="Ettema T.J."/>
        </authorList>
    </citation>
    <scope>NUCLEOTIDE SEQUENCE</scope>
</reference>
<organism evidence="8">
    <name type="scientific">marine sediment metagenome</name>
    <dbReference type="NCBI Taxonomy" id="412755"/>
    <lineage>
        <taxon>unclassified sequences</taxon>
        <taxon>metagenomes</taxon>
        <taxon>ecological metagenomes</taxon>
    </lineage>
</organism>
<evidence type="ECO:0000313" key="8">
    <source>
        <dbReference type="EMBL" id="KKL19420.1"/>
    </source>
</evidence>
<keyword evidence="1" id="KW-0813">Transport</keyword>
<dbReference type="Pfam" id="PF13435">
    <property type="entry name" value="Cytochrome_C554"/>
    <property type="match status" value="1"/>
</dbReference>
<accession>A0A0F9BCI7</accession>
<evidence type="ECO:0000256" key="2">
    <source>
        <dbReference type="ARBA" id="ARBA00022617"/>
    </source>
</evidence>